<dbReference type="Pfam" id="PF10502">
    <property type="entry name" value="Peptidase_S26"/>
    <property type="match status" value="1"/>
</dbReference>
<evidence type="ECO:0000256" key="1">
    <source>
        <dbReference type="ARBA" id="ARBA00000677"/>
    </source>
</evidence>
<dbReference type="InterPro" id="IPR000223">
    <property type="entry name" value="Pept_S26A_signal_pept_1"/>
</dbReference>
<name>A0ABW3FC32_9PROT</name>
<keyword evidence="5 7" id="KW-0645">Protease</keyword>
<comment type="catalytic activity">
    <reaction evidence="1 7">
        <text>Cleavage of hydrophobic, N-terminal signal or leader sequences from secreted and periplasmic proteins.</text>
        <dbReference type="EC" id="3.4.21.89"/>
    </reaction>
</comment>
<evidence type="ECO:0000256" key="3">
    <source>
        <dbReference type="ARBA" id="ARBA00013208"/>
    </source>
</evidence>
<evidence type="ECO:0000256" key="7">
    <source>
        <dbReference type="RuleBase" id="RU003993"/>
    </source>
</evidence>
<dbReference type="PROSITE" id="PS00760">
    <property type="entry name" value="SPASE_I_2"/>
    <property type="match status" value="1"/>
</dbReference>
<keyword evidence="7" id="KW-0472">Membrane</keyword>
<organism evidence="10 11">
    <name type="scientific">Methylophilus luteus</name>
    <dbReference type="NCBI Taxonomy" id="640108"/>
    <lineage>
        <taxon>Bacteria</taxon>
        <taxon>Pseudomonadati</taxon>
        <taxon>Pseudomonadota</taxon>
        <taxon>Betaproteobacteria</taxon>
        <taxon>Nitrosomonadales</taxon>
        <taxon>Methylophilaceae</taxon>
        <taxon>Methylophilus</taxon>
    </lineage>
</organism>
<evidence type="ECO:0000256" key="8">
    <source>
        <dbReference type="RuleBase" id="RU362042"/>
    </source>
</evidence>
<comment type="caution">
    <text evidence="10">The sequence shown here is derived from an EMBL/GenBank/DDBJ whole genome shotgun (WGS) entry which is preliminary data.</text>
</comment>
<dbReference type="PANTHER" id="PTHR43390">
    <property type="entry name" value="SIGNAL PEPTIDASE I"/>
    <property type="match status" value="1"/>
</dbReference>
<reference evidence="11" key="1">
    <citation type="journal article" date="2019" name="Int. J. Syst. Evol. Microbiol.">
        <title>The Global Catalogue of Microorganisms (GCM) 10K type strain sequencing project: providing services to taxonomists for standard genome sequencing and annotation.</title>
        <authorList>
            <consortium name="The Broad Institute Genomics Platform"/>
            <consortium name="The Broad Institute Genome Sequencing Center for Infectious Disease"/>
            <person name="Wu L."/>
            <person name="Ma J."/>
        </authorList>
    </citation>
    <scope>NUCLEOTIDE SEQUENCE [LARGE SCALE GENOMIC DNA]</scope>
    <source>
        <strain evidence="11">CCUG 58412</strain>
    </source>
</reference>
<evidence type="ECO:0000256" key="4">
    <source>
        <dbReference type="ARBA" id="ARBA00019232"/>
    </source>
</evidence>
<dbReference type="SUPFAM" id="SSF51306">
    <property type="entry name" value="LexA/Signal peptidase"/>
    <property type="match status" value="1"/>
</dbReference>
<comment type="subcellular location">
    <subcellularLocation>
        <location evidence="8">Membrane</location>
        <topology evidence="8">Single-pass type II membrane protein</topology>
    </subcellularLocation>
</comment>
<keyword evidence="7" id="KW-1133">Transmembrane helix</keyword>
<evidence type="ECO:0000256" key="5">
    <source>
        <dbReference type="ARBA" id="ARBA00022670"/>
    </source>
</evidence>
<dbReference type="InterPro" id="IPR019757">
    <property type="entry name" value="Pept_S26A_signal_pept_1_Lys-AS"/>
</dbReference>
<keyword evidence="7" id="KW-0812">Transmembrane</keyword>
<accession>A0ABW3FC32</accession>
<dbReference type="InterPro" id="IPR019756">
    <property type="entry name" value="Pept_S26A_signal_pept_1_Ser-AS"/>
</dbReference>
<evidence type="ECO:0000256" key="2">
    <source>
        <dbReference type="ARBA" id="ARBA00009370"/>
    </source>
</evidence>
<evidence type="ECO:0000313" key="11">
    <source>
        <dbReference type="Proteomes" id="UP001597128"/>
    </source>
</evidence>
<keyword evidence="11" id="KW-1185">Reference proteome</keyword>
<dbReference type="EC" id="3.4.21.89" evidence="3 7"/>
<dbReference type="NCBIfam" id="TIGR02227">
    <property type="entry name" value="sigpep_I_bact"/>
    <property type="match status" value="1"/>
</dbReference>
<protein>
    <recommendedName>
        <fullName evidence="4 7">Signal peptidase I</fullName>
        <ecNumber evidence="3 7">3.4.21.89</ecNumber>
    </recommendedName>
</protein>
<dbReference type="Gene3D" id="2.10.109.10">
    <property type="entry name" value="Umud Fragment, subunit A"/>
    <property type="match status" value="1"/>
</dbReference>
<dbReference type="RefSeq" id="WP_379057953.1">
    <property type="nucleotide sequence ID" value="NZ_JBHTKB010000002.1"/>
</dbReference>
<dbReference type="InterPro" id="IPR036286">
    <property type="entry name" value="LexA/Signal_pep-like_sf"/>
</dbReference>
<dbReference type="PANTHER" id="PTHR43390:SF1">
    <property type="entry name" value="CHLOROPLAST PROCESSING PEPTIDASE"/>
    <property type="match status" value="1"/>
</dbReference>
<dbReference type="PROSITE" id="PS00501">
    <property type="entry name" value="SPASE_I_1"/>
    <property type="match status" value="1"/>
</dbReference>
<keyword evidence="6 7" id="KW-0378">Hydrolase</keyword>
<evidence type="ECO:0000313" key="10">
    <source>
        <dbReference type="EMBL" id="MFD0914324.1"/>
    </source>
</evidence>
<dbReference type="PRINTS" id="PR00727">
    <property type="entry name" value="LEADERPTASE"/>
</dbReference>
<comment type="similarity">
    <text evidence="2 8">Belongs to the peptidase S26 family.</text>
</comment>
<evidence type="ECO:0000259" key="9">
    <source>
        <dbReference type="Pfam" id="PF10502"/>
    </source>
</evidence>
<dbReference type="GO" id="GO:0009003">
    <property type="term" value="F:signal peptidase activity"/>
    <property type="evidence" value="ECO:0007669"/>
    <property type="project" value="UniProtKB-EC"/>
</dbReference>
<sequence>MYFAIFMLVILLVSGLIWLLDILILRKKRQASALGEVPDPWYVEYSKSFFPVILLVFTVRSFIVEPFKIPSGSMMPTLLAGDYILVNKFTYGLRVPILNNVFYPIDKPKRGDVFVFHYPPDPSIDYIKRVIGLPGDQIQYRDKQLTINGKVVNLDFIAPYKYALNVNDESGSSRAVDVTASRLTEQSGTIKHDVLIHDIMNQYSPGSLGDRLMQGETVTVPEGEYYAMGDNRDNSSDSRVWGFVSEKHLVGRAFFIWFNFDQWRRIGQSIG</sequence>
<gene>
    <name evidence="10" type="primary">lepB</name>
    <name evidence="10" type="ORF">ACFQ1Z_12250</name>
</gene>
<proteinExistence type="inferred from homology"/>
<dbReference type="EMBL" id="JBHTKB010000002">
    <property type="protein sequence ID" value="MFD0914324.1"/>
    <property type="molecule type" value="Genomic_DNA"/>
</dbReference>
<feature type="transmembrane region" description="Helical" evidence="7">
    <location>
        <begin position="6"/>
        <end position="25"/>
    </location>
</feature>
<feature type="domain" description="Peptidase S26" evidence="9">
    <location>
        <begin position="44"/>
        <end position="258"/>
    </location>
</feature>
<dbReference type="InterPro" id="IPR019533">
    <property type="entry name" value="Peptidase_S26"/>
</dbReference>
<dbReference type="Proteomes" id="UP001597128">
    <property type="component" value="Unassembled WGS sequence"/>
</dbReference>
<evidence type="ECO:0000256" key="6">
    <source>
        <dbReference type="ARBA" id="ARBA00022801"/>
    </source>
</evidence>
<dbReference type="CDD" id="cd06530">
    <property type="entry name" value="S26_SPase_I"/>
    <property type="match status" value="1"/>
</dbReference>